<dbReference type="Proteomes" id="UP000789375">
    <property type="component" value="Unassembled WGS sequence"/>
</dbReference>
<sequence length="59" mass="6419">ILFESTLTNTTNGPAPSLLLNVAESNPSRFLNNLNSHKFWLIIVIAGLIVDDIRGITAL</sequence>
<keyword evidence="2" id="KW-1185">Reference proteome</keyword>
<accession>A0A9N9HHJ0</accession>
<proteinExistence type="predicted"/>
<protein>
    <submittedName>
        <fullName evidence="1">9303_t:CDS:1</fullName>
    </submittedName>
</protein>
<comment type="caution">
    <text evidence="1">The sequence shown here is derived from an EMBL/GenBank/DDBJ whole genome shotgun (WGS) entry which is preliminary data.</text>
</comment>
<gene>
    <name evidence="1" type="ORF">FMOSSE_LOCUS13200</name>
</gene>
<dbReference type="AlphaFoldDB" id="A0A9N9HHJ0"/>
<evidence type="ECO:0000313" key="1">
    <source>
        <dbReference type="EMBL" id="CAG8688090.1"/>
    </source>
</evidence>
<feature type="non-terminal residue" evidence="1">
    <location>
        <position position="59"/>
    </location>
</feature>
<name>A0A9N9HHJ0_FUNMO</name>
<organism evidence="1 2">
    <name type="scientific">Funneliformis mosseae</name>
    <name type="common">Endomycorrhizal fungus</name>
    <name type="synonym">Glomus mosseae</name>
    <dbReference type="NCBI Taxonomy" id="27381"/>
    <lineage>
        <taxon>Eukaryota</taxon>
        <taxon>Fungi</taxon>
        <taxon>Fungi incertae sedis</taxon>
        <taxon>Mucoromycota</taxon>
        <taxon>Glomeromycotina</taxon>
        <taxon>Glomeromycetes</taxon>
        <taxon>Glomerales</taxon>
        <taxon>Glomeraceae</taxon>
        <taxon>Funneliformis</taxon>
    </lineage>
</organism>
<dbReference type="EMBL" id="CAJVPP010007388">
    <property type="protein sequence ID" value="CAG8688090.1"/>
    <property type="molecule type" value="Genomic_DNA"/>
</dbReference>
<reference evidence="1" key="1">
    <citation type="submission" date="2021-06" db="EMBL/GenBank/DDBJ databases">
        <authorList>
            <person name="Kallberg Y."/>
            <person name="Tangrot J."/>
            <person name="Rosling A."/>
        </authorList>
    </citation>
    <scope>NUCLEOTIDE SEQUENCE</scope>
    <source>
        <strain evidence="1">87-6 pot B 2015</strain>
    </source>
</reference>
<evidence type="ECO:0000313" key="2">
    <source>
        <dbReference type="Proteomes" id="UP000789375"/>
    </source>
</evidence>